<protein>
    <submittedName>
        <fullName evidence="2">Uncharacterized protein</fullName>
    </submittedName>
</protein>
<gene>
    <name evidence="2" type="ORF">J8273_8263</name>
</gene>
<evidence type="ECO:0000313" key="3">
    <source>
        <dbReference type="Proteomes" id="UP000717585"/>
    </source>
</evidence>
<accession>A0A8J6APY1</accession>
<evidence type="ECO:0000256" key="1">
    <source>
        <dbReference type="SAM" id="MobiDB-lite"/>
    </source>
</evidence>
<keyword evidence="3" id="KW-1185">Reference proteome</keyword>
<sequence length="1607" mass="174297">MPGLSVVYKATLQQLSAAMRYKRPESSTFGLTVRLVGENYNSEALLLDGATILQVIDSKVPEIAVIFEYVPDGVPLELIVETVSPQETGVFSTDRTTTATFSVIPDWYQTNPAILTTRTPLSLPDWDGDVVALARQSVVIDSGRAADYEGPYRLLPAPVIGGQPRLFQSCMPRLDGREPVSFVTIAVSLDEILKGMWRSGLSLPEITIAVALADLDGNLVPVSANWLPYITRTTQLHSSQFVSLASIDVAAVAEEYEVAVQSGASEDVLVEILSDHDAPPIVSVPIYYDAPQTPVALHAVFHILHRGDPLTAERVREFSRQLPAKPFEVIKKRRGTAGCSAVTAFAQTVGVCFGYLSLHLTPDGAVPRVPGRYTLQLASGDPGGVGAPGTDVAGTVLPDYMVPKDVAPDTAVGDGRGIGRRWPHDLPVYIRLSQPTSGPTAELLAGDVTPEMMRNVGHLVGTNSGLEAIVAAADPLMAVLYNAVRAEQAIIDNQTPLLRHVREQAAHHILVSDDPVANPEKVVAERVKQAKAVVASIVTFVHKLCRRIISLPTPDRDVTARLGGLVKDVITLSPDTFLTNSVESIAAFIVADRLAADDAWPWSLLSDRLMDDGHDAKGRIAMGSDLLGPLVAVGIGPAIVDAVKETVILTLDFAIQELGPTVRHDSACRLGQVVRSIPLLPETLLQSGSLSDRLVEVFAAVCHLTTDFPFLCCTPELIQCICRCRMPDNPEPLLLATRAFAGLVLRNTKQPLPSSRYGTVILPVTMLLDRMATMAPSTETLATLTDWLAFLATTTETGRISVLRARQLAVVTVERLVSTLIGSITPPGLETVSHGWLATVHHGALPALIGRVLPILLSLTIVPHPPAVENFGNAAEFNEALRRASQLMQTARGALAMAESVVSRKMLQPALMCAIFVRSMELRAQLTDPALLRSAAIATGALTRIVLKVLLTYPEVLTFPGVVAKVAMTRENPIHVLPVEGFSDFLIRRRVADFEAKVAKVRRVFDRLRSHERLAMFDRPSAVEAVAVLAEARDPLAHTIVDRIIMDCIALGDSVDMLLGLIELKVAAGQTIVDHHRLRHMIGLPVHDVPALLLAVYSDGGLLDGSLVEGHLLPLEEMVRGNDLFSQHDPIAVAGVSAVQSALLMKTVADLRFLLQRGDTKDGYDCLRCHVTGIPETLSKYVPGVEAIDAILDAVAKQESRCDDAKSPLPGRIFDITDTFVRLHFVGSVWEPTALAGKSFVTRLRTKSLDDLMAKLPAVIPPDRRLPDFVPRHSVRVTPLIPNPENPCSFVYFRHAKELSAPIDTLATEQWSRPPDLDTSIKVSFAAGKEQLGAPPRPLIQCTAIAQDIPCEDGLTPLTETWVWALPTLGCLHYMDRADAVLRAIGRWVDYAVRRGLMDLRDAMPQTPKARKALIIPATVEAALRMVTPAPDLPPLNLIFGPLKRHSVLSRAGDTTDLIVAVLSVVRRVVASFLHPSTEQMAGIRTAQLLMKRINGRQEKIQAALQLAAKRKWIKDCRTAKAEGNPAPPKPSVDDLDVPPPCPLTKELGEKQREINALLDPMEDRIQLLGDICNEIRMLRGDSVGAQASQLLVRSVRKTVKDVCKAV</sequence>
<organism evidence="2 3">
    <name type="scientific">Carpediemonas membranifera</name>
    <dbReference type="NCBI Taxonomy" id="201153"/>
    <lineage>
        <taxon>Eukaryota</taxon>
        <taxon>Metamonada</taxon>
        <taxon>Carpediemonas-like organisms</taxon>
        <taxon>Carpediemonas</taxon>
    </lineage>
</organism>
<reference evidence="2" key="1">
    <citation type="submission" date="2021-05" db="EMBL/GenBank/DDBJ databases">
        <title>A free-living protist that lacks canonical eukaryotic 1 DNA replication and segregation systems.</title>
        <authorList>
            <person name="Salas-Leiva D.E."/>
            <person name="Tromer E.C."/>
            <person name="Curtis B.A."/>
            <person name="Jerlstrom-Hultqvist J."/>
            <person name="Kolisko M."/>
            <person name="Yi Z."/>
            <person name="Salas-Leiva J.S."/>
            <person name="Gallot-Lavallee L."/>
            <person name="Kops G.J.P.L."/>
            <person name="Archibald J.M."/>
            <person name="Simpson A.G.B."/>
            <person name="Roger A.J."/>
        </authorList>
    </citation>
    <scope>NUCLEOTIDE SEQUENCE</scope>
    <source>
        <strain evidence="2">BICM</strain>
    </source>
</reference>
<comment type="caution">
    <text evidence="2">The sequence shown here is derived from an EMBL/GenBank/DDBJ whole genome shotgun (WGS) entry which is preliminary data.</text>
</comment>
<feature type="region of interest" description="Disordered" evidence="1">
    <location>
        <begin position="1521"/>
        <end position="1540"/>
    </location>
</feature>
<name>A0A8J6APY1_9EUKA</name>
<evidence type="ECO:0000313" key="2">
    <source>
        <dbReference type="EMBL" id="KAG9390223.1"/>
    </source>
</evidence>
<dbReference type="EMBL" id="JAHDYR010000066">
    <property type="protein sequence ID" value="KAG9390223.1"/>
    <property type="molecule type" value="Genomic_DNA"/>
</dbReference>
<proteinExistence type="predicted"/>
<dbReference type="Proteomes" id="UP000717585">
    <property type="component" value="Unassembled WGS sequence"/>
</dbReference>